<feature type="compositionally biased region" description="Basic residues" evidence="1">
    <location>
        <begin position="614"/>
        <end position="623"/>
    </location>
</feature>
<keyword evidence="2" id="KW-1133">Transmembrane helix</keyword>
<dbReference type="NCBIfam" id="NF045848">
    <property type="entry name" value="MMCAP2_0566_fam"/>
    <property type="match status" value="1"/>
</dbReference>
<feature type="transmembrane region" description="Helical" evidence="2">
    <location>
        <begin position="127"/>
        <end position="158"/>
    </location>
</feature>
<accession>A0A2S5R942</accession>
<dbReference type="EMBL" id="PHNE01000008">
    <property type="protein sequence ID" value="PPE03820.1"/>
    <property type="molecule type" value="Genomic_DNA"/>
</dbReference>
<sequence>MFDWLFDLISTALNNGLMGFVFNIIWMLLIGPLLMLLEAFEQLFIYLSGDLVMQVLFGIGTLKNPADPNGGVSNTFVWGNIPTVFWAFLLFSFLLMGIMWCVNYWSIVVSDDMDVKQRIVKASKSSLIAFATAVLMPIGIFLLSAFSIMIIEVLLLVLTGGSGINNPNKASPIAGLLYHIGSPNWDGIVVVGSGTALWKPPTGLISGNYNLLITVAATCGMFYGMAVGLVSLAMKTFEIFWLFIKGPVIAATTVIDDGARLKIWKESILNKFMAMAVGLSTYLASILVLNLIIKIKPSQITGGSKFLDTAFLLIMIWAAAAFIMLGPSLASKFTGGESAIDKSAMDATKGIIKASGVGMMAAGAIGARAAGSYGGFNKMKPWGKGSGLKGRSAGMGGSDQLGESVLKDEDGNVTGFAKTNMFGAWKNRFSMGKKAAMGVAVVGAAVGTGAAAIFGNKAAKARVAGGKEKFKKAAHQKFADTKVGTKFDADGNKIKGHGESGYKGDYETQYNDTIQRLKSGKTFTNDKNLEEGSAEYNKAHKKWTKQRKQDIKFMKANPKQKANAKDTKITNHMKNKNAEQNRQQSKFEKKNKKQSDRNKKREDKINKKVDKSRFKSSFKKSKK</sequence>
<reference evidence="3 4" key="1">
    <citation type="submission" date="2017-11" db="EMBL/GenBank/DDBJ databases">
        <title>Genome sequence of Entomoplasma lucivorax PIPN-2 (ATCC 49196).</title>
        <authorList>
            <person name="Lo W.-S."/>
            <person name="Gasparich G.E."/>
            <person name="Kuo C.-H."/>
        </authorList>
    </citation>
    <scope>NUCLEOTIDE SEQUENCE [LARGE SCALE GENOMIC DNA]</scope>
    <source>
        <strain evidence="3 4">PIPN-2</strain>
    </source>
</reference>
<feature type="transmembrane region" description="Helical" evidence="2">
    <location>
        <begin position="305"/>
        <end position="330"/>
    </location>
</feature>
<evidence type="ECO:0000256" key="2">
    <source>
        <dbReference type="SAM" id="Phobius"/>
    </source>
</evidence>
<keyword evidence="2" id="KW-0812">Transmembrane</keyword>
<feature type="transmembrane region" description="Helical" evidence="2">
    <location>
        <begin position="275"/>
        <end position="293"/>
    </location>
</feature>
<keyword evidence="2" id="KW-0472">Membrane</keyword>
<dbReference type="AlphaFoldDB" id="A0A2S5R942"/>
<feature type="transmembrane region" description="Helical" evidence="2">
    <location>
        <begin position="83"/>
        <end position="106"/>
    </location>
</feature>
<dbReference type="Proteomes" id="UP000237865">
    <property type="component" value="Unassembled WGS sequence"/>
</dbReference>
<feature type="transmembrane region" description="Helical" evidence="2">
    <location>
        <begin position="435"/>
        <end position="454"/>
    </location>
</feature>
<comment type="caution">
    <text evidence="3">The sequence shown here is derived from an EMBL/GenBank/DDBJ whole genome shotgun (WGS) entry which is preliminary data.</text>
</comment>
<evidence type="ECO:0000313" key="3">
    <source>
        <dbReference type="EMBL" id="PPE03820.1"/>
    </source>
</evidence>
<evidence type="ECO:0000313" key="4">
    <source>
        <dbReference type="Proteomes" id="UP000237865"/>
    </source>
</evidence>
<feature type="region of interest" description="Disordered" evidence="1">
    <location>
        <begin position="554"/>
        <end position="623"/>
    </location>
</feature>
<dbReference type="NCBIfam" id="NF045889">
    <property type="entry name" value="ICE_Mbov_0396_TM"/>
    <property type="match status" value="1"/>
</dbReference>
<dbReference type="STRING" id="1399797.GCA_000518285_01999"/>
<proteinExistence type="predicted"/>
<feature type="transmembrane region" description="Helical" evidence="2">
    <location>
        <begin position="350"/>
        <end position="370"/>
    </location>
</feature>
<feature type="transmembrane region" description="Helical" evidence="2">
    <location>
        <begin position="44"/>
        <end position="63"/>
    </location>
</feature>
<dbReference type="RefSeq" id="WP_028127043.1">
    <property type="nucleotide sequence ID" value="NZ_PHNE01000008.1"/>
</dbReference>
<name>A0A2S5R942_9MOLU</name>
<organism evidence="3 4">
    <name type="scientific">Williamsoniiplasma lucivorax</name>
    <dbReference type="NCBI Taxonomy" id="209274"/>
    <lineage>
        <taxon>Bacteria</taxon>
        <taxon>Bacillati</taxon>
        <taxon>Mycoplasmatota</taxon>
        <taxon>Mollicutes</taxon>
        <taxon>Entomoplasmatales</taxon>
        <taxon>Williamsoniiplasma</taxon>
    </lineage>
</organism>
<feature type="transmembrane region" description="Helical" evidence="2">
    <location>
        <begin position="20"/>
        <end position="37"/>
    </location>
</feature>
<feature type="transmembrane region" description="Helical" evidence="2">
    <location>
        <begin position="209"/>
        <end position="232"/>
    </location>
</feature>
<keyword evidence="4" id="KW-1185">Reference proteome</keyword>
<protein>
    <submittedName>
        <fullName evidence="3">Uncharacterized protein</fullName>
    </submittedName>
</protein>
<feature type="compositionally biased region" description="Basic and acidic residues" evidence="1">
    <location>
        <begin position="585"/>
        <end position="613"/>
    </location>
</feature>
<evidence type="ECO:0000256" key="1">
    <source>
        <dbReference type="SAM" id="MobiDB-lite"/>
    </source>
</evidence>
<gene>
    <name evidence="3" type="ORF">ELUCI_v1c09650</name>
</gene>